<dbReference type="Proteomes" id="UP000219182">
    <property type="component" value="Unassembled WGS sequence"/>
</dbReference>
<dbReference type="AlphaFoldDB" id="A0A2A6FD53"/>
<name>A0A2A6FD53_9HYPH</name>
<evidence type="ECO:0000313" key="4">
    <source>
        <dbReference type="Proteomes" id="UP000219182"/>
    </source>
</evidence>
<dbReference type="GO" id="GO:0016301">
    <property type="term" value="F:kinase activity"/>
    <property type="evidence" value="ECO:0007669"/>
    <property type="project" value="UniProtKB-KW"/>
</dbReference>
<feature type="non-terminal residue" evidence="3">
    <location>
        <position position="379"/>
    </location>
</feature>
<evidence type="ECO:0000313" key="3">
    <source>
        <dbReference type="EMBL" id="PDQ19368.1"/>
    </source>
</evidence>
<keyword evidence="3" id="KW-0418">Kinase</keyword>
<reference evidence="3 4" key="1">
    <citation type="submission" date="2017-09" db="EMBL/GenBank/DDBJ databases">
        <title>Mesorhizobum sanjuanii sp. nov. isolated from nodules of Lotus tenuis in saline-alkaline lowlands of Flooding Pampa.</title>
        <authorList>
            <person name="Sannazzaro A.I."/>
            <person name="Torres Tejerizo G.A."/>
            <person name="Fontana F."/>
            <person name="Cumpa Velazquez L.M."/>
            <person name="Hansen L."/>
            <person name="Pistorio M."/>
            <person name="Estrella M.J."/>
        </authorList>
    </citation>
    <scope>NUCLEOTIDE SEQUENCE [LARGE SCALE GENOMIC DNA]</scope>
    <source>
        <strain evidence="3 4">BSA136</strain>
    </source>
</reference>
<evidence type="ECO:0000256" key="1">
    <source>
        <dbReference type="SAM" id="MobiDB-lite"/>
    </source>
</evidence>
<dbReference type="PROSITE" id="PS50112">
    <property type="entry name" value="PAS"/>
    <property type="match status" value="1"/>
</dbReference>
<keyword evidence="3" id="KW-0808">Transferase</keyword>
<accession>A0A2A6FD53</accession>
<feature type="domain" description="PAS" evidence="2">
    <location>
        <begin position="350"/>
        <end position="379"/>
    </location>
</feature>
<dbReference type="InterPro" id="IPR000014">
    <property type="entry name" value="PAS"/>
</dbReference>
<dbReference type="EMBL" id="NWQG01000131">
    <property type="protein sequence ID" value="PDQ19368.1"/>
    <property type="molecule type" value="Genomic_DNA"/>
</dbReference>
<protein>
    <submittedName>
        <fullName evidence="3">PAS domain-containing sensor histidine kinase</fullName>
    </submittedName>
</protein>
<proteinExistence type="predicted"/>
<gene>
    <name evidence="3" type="ORF">CN311_19935</name>
</gene>
<keyword evidence="4" id="KW-1185">Reference proteome</keyword>
<sequence>MPSENYSFLDVAVLDAVRQRFAAGDAIAVLSADLEQVIWANGPGAAVFGYPDIEAIIGSSAGLPMVARRQIMATSGFPEIGRDRAITVRLATGLTSRAIGFLATAITMPDGENAIMLAVPAAQAGSRNAAEIADRAISGFTEDGHFIAFVDAKGGIEAASDGFSALGILPETLAALVADVTNESERIVKRLVPGGTISYPAGLARLTDERHLLVVIDEDKLDSEALGAEDPAETEAGADAATEAVPPIVEEIQAAAEHDIADATEQSPQAADSDRPAAGGTPAQHDHWYFSASEDETREPARPEAPLLGEAPAGADGPARRSAQHTAEPASPAERPMRGIDRTAAPLRFVWRTDAEGKFSALSPEFAEIVGKPAADVIG</sequence>
<organism evidence="3 4">
    <name type="scientific">Mesorhizobium sanjuanii</name>
    <dbReference type="NCBI Taxonomy" id="2037900"/>
    <lineage>
        <taxon>Bacteria</taxon>
        <taxon>Pseudomonadati</taxon>
        <taxon>Pseudomonadota</taxon>
        <taxon>Alphaproteobacteria</taxon>
        <taxon>Hyphomicrobiales</taxon>
        <taxon>Phyllobacteriaceae</taxon>
        <taxon>Mesorhizobium</taxon>
    </lineage>
</organism>
<comment type="caution">
    <text evidence="3">The sequence shown here is derived from an EMBL/GenBank/DDBJ whole genome shotgun (WGS) entry which is preliminary data.</text>
</comment>
<feature type="region of interest" description="Disordered" evidence="1">
    <location>
        <begin position="263"/>
        <end position="341"/>
    </location>
</feature>
<evidence type="ECO:0000259" key="2">
    <source>
        <dbReference type="PROSITE" id="PS50112"/>
    </source>
</evidence>